<comment type="function">
    <text evidence="6">Part of the Tol-Pal system, which plays a role in outer membrane invagination during cell division and is important for maintaining outer membrane integrity.</text>
</comment>
<keyword evidence="3 6" id="KW-0564">Palmitate</keyword>
<organism evidence="9 10">
    <name type="scientific">Variovorax paradoxus</name>
    <dbReference type="NCBI Taxonomy" id="34073"/>
    <lineage>
        <taxon>Bacteria</taxon>
        <taxon>Pseudomonadati</taxon>
        <taxon>Pseudomonadota</taxon>
        <taxon>Betaproteobacteria</taxon>
        <taxon>Burkholderiales</taxon>
        <taxon>Comamonadaceae</taxon>
        <taxon>Variovorax</taxon>
    </lineage>
</organism>
<dbReference type="GO" id="GO:0051301">
    <property type="term" value="P:cell division"/>
    <property type="evidence" value="ECO:0007669"/>
    <property type="project" value="UniProtKB-UniRule"/>
</dbReference>
<dbReference type="Pfam" id="PF00691">
    <property type="entry name" value="OmpA"/>
    <property type="match status" value="1"/>
</dbReference>
<evidence type="ECO:0000256" key="6">
    <source>
        <dbReference type="HAMAP-Rule" id="MF_02204"/>
    </source>
</evidence>
<dbReference type="Proteomes" id="UP001224845">
    <property type="component" value="Unassembled WGS sequence"/>
</dbReference>
<dbReference type="CDD" id="cd07185">
    <property type="entry name" value="OmpA_C-like"/>
    <property type="match status" value="1"/>
</dbReference>
<dbReference type="PROSITE" id="PS51123">
    <property type="entry name" value="OMPA_2"/>
    <property type="match status" value="1"/>
</dbReference>
<feature type="domain" description="OmpA-like" evidence="8">
    <location>
        <begin position="54"/>
        <end position="168"/>
    </location>
</feature>
<dbReference type="RefSeq" id="WP_015867230.1">
    <property type="nucleotide sequence ID" value="NZ_CAXUQE020000001.1"/>
</dbReference>
<keyword evidence="2 6" id="KW-0472">Membrane</keyword>
<gene>
    <name evidence="6" type="primary">pal</name>
    <name evidence="9" type="ORF">J2W39_004799</name>
</gene>
<reference evidence="9" key="1">
    <citation type="submission" date="2023-07" db="EMBL/GenBank/DDBJ databases">
        <title>Sorghum-associated microbial communities from plants grown in Nebraska, USA.</title>
        <authorList>
            <person name="Schachtman D."/>
        </authorList>
    </citation>
    <scope>NUCLEOTIDE SEQUENCE</scope>
    <source>
        <strain evidence="9">DS3315</strain>
    </source>
</reference>
<feature type="signal peptide" evidence="7">
    <location>
        <begin position="1"/>
        <end position="26"/>
    </location>
</feature>
<dbReference type="InterPro" id="IPR050330">
    <property type="entry name" value="Bact_OuterMem_StrucFunc"/>
</dbReference>
<dbReference type="InterPro" id="IPR036737">
    <property type="entry name" value="OmpA-like_sf"/>
</dbReference>
<dbReference type="AlphaFoldDB" id="A0AAW8EMA0"/>
<dbReference type="PRINTS" id="PR01021">
    <property type="entry name" value="OMPADOMAIN"/>
</dbReference>
<evidence type="ECO:0000256" key="2">
    <source>
        <dbReference type="ARBA" id="ARBA00023136"/>
    </source>
</evidence>
<dbReference type="Gene3D" id="3.30.1330.60">
    <property type="entry name" value="OmpA-like domain"/>
    <property type="match status" value="1"/>
</dbReference>
<sequence>MKNSSSSYRILAIVALAASLAACGTAATSGREDATYYYSNKAAPVAKVEPPPPAPVQNGPALKIVYFDFDKYDVKPQYRNVVEAHASYLRNRPASKVVIEGHTDLRGGREYNLALGQRRAESVQRALTQLGVPGERIEAVSWGIEKPASLETTEEGHQLNRRAEFSYR</sequence>
<comment type="subcellular location">
    <subcellularLocation>
        <location evidence="6">Cell outer membrane</location>
        <topology evidence="6">Lipid-anchor</topology>
    </subcellularLocation>
</comment>
<keyword evidence="6" id="KW-0132">Cell division</keyword>
<name>A0AAW8EMA0_VARPD</name>
<evidence type="ECO:0000256" key="1">
    <source>
        <dbReference type="ARBA" id="ARBA00022729"/>
    </source>
</evidence>
<keyword evidence="1 6" id="KW-0732">Signal</keyword>
<dbReference type="InterPro" id="IPR006665">
    <property type="entry name" value="OmpA-like"/>
</dbReference>
<proteinExistence type="inferred from homology"/>
<keyword evidence="6" id="KW-0131">Cell cycle</keyword>
<evidence type="ECO:0000313" key="9">
    <source>
        <dbReference type="EMBL" id="MDP9973540.1"/>
    </source>
</evidence>
<dbReference type="SUPFAM" id="SSF103088">
    <property type="entry name" value="OmpA-like"/>
    <property type="match status" value="1"/>
</dbReference>
<dbReference type="PANTHER" id="PTHR30329:SF21">
    <property type="entry name" value="LIPOPROTEIN YIAD-RELATED"/>
    <property type="match status" value="1"/>
</dbReference>
<dbReference type="HAMAP" id="MF_02204">
    <property type="entry name" value="Pal"/>
    <property type="match status" value="1"/>
</dbReference>
<dbReference type="InterPro" id="IPR006690">
    <property type="entry name" value="OMPA-like_CS"/>
</dbReference>
<comment type="similarity">
    <text evidence="6">Belongs to the Pal lipoprotein family.</text>
</comment>
<protein>
    <recommendedName>
        <fullName evidence="6">Peptidoglycan-associated lipoprotein</fullName>
        <shortName evidence="6">PAL</shortName>
    </recommendedName>
</protein>
<dbReference type="GO" id="GO:0009279">
    <property type="term" value="C:cell outer membrane"/>
    <property type="evidence" value="ECO:0007669"/>
    <property type="project" value="UniProtKB-SubCell"/>
</dbReference>
<keyword evidence="5 6" id="KW-0449">Lipoprotein</keyword>
<evidence type="ECO:0000256" key="3">
    <source>
        <dbReference type="ARBA" id="ARBA00023139"/>
    </source>
</evidence>
<evidence type="ECO:0000256" key="5">
    <source>
        <dbReference type="ARBA" id="ARBA00023288"/>
    </source>
</evidence>
<comment type="caution">
    <text evidence="9">The sequence shown here is derived from an EMBL/GenBank/DDBJ whole genome shotgun (WGS) entry which is preliminary data.</text>
</comment>
<dbReference type="PANTHER" id="PTHR30329">
    <property type="entry name" value="STATOR ELEMENT OF FLAGELLAR MOTOR COMPLEX"/>
    <property type="match status" value="1"/>
</dbReference>
<accession>A0AAW8EMA0</accession>
<feature type="chain" id="PRO_5043443233" description="Peptidoglycan-associated lipoprotein" evidence="7">
    <location>
        <begin position="27"/>
        <end position="168"/>
    </location>
</feature>
<evidence type="ECO:0000256" key="4">
    <source>
        <dbReference type="ARBA" id="ARBA00023237"/>
    </source>
</evidence>
<dbReference type="InterPro" id="IPR006664">
    <property type="entry name" value="OMP_bac"/>
</dbReference>
<comment type="subunit">
    <text evidence="6">The Tol-Pal system is composed of five core proteins: the inner membrane proteins TolA, TolQ and TolR, the periplasmic protein TolB and the outer membrane protein Pal. They form a network linking the inner and outer membranes and the peptidoglycan layer.</text>
</comment>
<dbReference type="PROSITE" id="PS51257">
    <property type="entry name" value="PROKAR_LIPOPROTEIN"/>
    <property type="match status" value="1"/>
</dbReference>
<keyword evidence="4 6" id="KW-0998">Cell outer membrane</keyword>
<dbReference type="InterPro" id="IPR039001">
    <property type="entry name" value="Pal"/>
</dbReference>
<dbReference type="PROSITE" id="PS01068">
    <property type="entry name" value="OMPA_1"/>
    <property type="match status" value="1"/>
</dbReference>
<evidence type="ECO:0000259" key="8">
    <source>
        <dbReference type="PROSITE" id="PS51123"/>
    </source>
</evidence>
<evidence type="ECO:0000313" key="10">
    <source>
        <dbReference type="Proteomes" id="UP001224845"/>
    </source>
</evidence>
<evidence type="ECO:0000256" key="7">
    <source>
        <dbReference type="SAM" id="SignalP"/>
    </source>
</evidence>
<dbReference type="EMBL" id="JAUSRV010000013">
    <property type="protein sequence ID" value="MDP9973540.1"/>
    <property type="molecule type" value="Genomic_DNA"/>
</dbReference>